<feature type="domain" description="Class III cytochrome C" evidence="9">
    <location>
        <begin position="211"/>
        <end position="285"/>
    </location>
</feature>
<name>A0A523WAH7_UNCAE</name>
<comment type="caution">
    <text evidence="11">The sequence shown here is derived from an EMBL/GenBank/DDBJ whole genome shotgun (WGS) entry which is preliminary data.</text>
</comment>
<keyword evidence="8" id="KW-1133">Transmembrane helix</keyword>
<evidence type="ECO:0000256" key="1">
    <source>
        <dbReference type="ARBA" id="ARBA00004196"/>
    </source>
</evidence>
<dbReference type="Pfam" id="PF02085">
    <property type="entry name" value="Cytochrom_CIII"/>
    <property type="match status" value="1"/>
</dbReference>
<dbReference type="InterPro" id="IPR005126">
    <property type="entry name" value="NapC/NirT_cyt_c_N"/>
</dbReference>
<dbReference type="EMBL" id="SOIZ01000073">
    <property type="protein sequence ID" value="TET64002.1"/>
    <property type="molecule type" value="Genomic_DNA"/>
</dbReference>
<dbReference type="SUPFAM" id="SSF48695">
    <property type="entry name" value="Multiheme cytochromes"/>
    <property type="match status" value="1"/>
</dbReference>
<keyword evidence="7" id="KW-0408">Iron</keyword>
<dbReference type="InterPro" id="IPR036280">
    <property type="entry name" value="Multihaem_cyt_sf"/>
</dbReference>
<dbReference type="GO" id="GO:0030313">
    <property type="term" value="C:cell envelope"/>
    <property type="evidence" value="ECO:0007669"/>
    <property type="project" value="UniProtKB-SubCell"/>
</dbReference>
<dbReference type="CDD" id="cd08168">
    <property type="entry name" value="Cytochrom_C3"/>
    <property type="match status" value="1"/>
</dbReference>
<gene>
    <name evidence="11" type="ORF">E3J48_01695</name>
</gene>
<keyword evidence="6" id="KW-0249">Electron transport</keyword>
<organism evidence="11 12">
    <name type="scientific">Aerophobetes bacterium</name>
    <dbReference type="NCBI Taxonomy" id="2030807"/>
    <lineage>
        <taxon>Bacteria</taxon>
        <taxon>Candidatus Aerophobota</taxon>
    </lineage>
</organism>
<dbReference type="GO" id="GO:0016491">
    <property type="term" value="F:oxidoreductase activity"/>
    <property type="evidence" value="ECO:0007669"/>
    <property type="project" value="TreeGrafter"/>
</dbReference>
<evidence type="ECO:0000313" key="12">
    <source>
        <dbReference type="Proteomes" id="UP000319130"/>
    </source>
</evidence>
<dbReference type="Gene3D" id="1.10.3820.10">
    <property type="entry name" value="Di-heme elbow motif domain"/>
    <property type="match status" value="1"/>
</dbReference>
<evidence type="ECO:0000256" key="6">
    <source>
        <dbReference type="ARBA" id="ARBA00022982"/>
    </source>
</evidence>
<dbReference type="InterPro" id="IPR038266">
    <property type="entry name" value="NapC/NirT_cytc_sf"/>
</dbReference>
<evidence type="ECO:0000256" key="3">
    <source>
        <dbReference type="ARBA" id="ARBA00022617"/>
    </source>
</evidence>
<feature type="transmembrane region" description="Helical" evidence="8">
    <location>
        <begin position="26"/>
        <end position="44"/>
    </location>
</feature>
<evidence type="ECO:0000313" key="11">
    <source>
        <dbReference type="EMBL" id="TET64002.1"/>
    </source>
</evidence>
<keyword evidence="8" id="KW-0812">Transmembrane</keyword>
<dbReference type="InterPro" id="IPR051829">
    <property type="entry name" value="Multiheme_Cytochr_ET"/>
</dbReference>
<evidence type="ECO:0000256" key="5">
    <source>
        <dbReference type="ARBA" id="ARBA00022729"/>
    </source>
</evidence>
<dbReference type="GO" id="GO:0020037">
    <property type="term" value="F:heme binding"/>
    <property type="evidence" value="ECO:0007669"/>
    <property type="project" value="InterPro"/>
</dbReference>
<feature type="domain" description="NapC/NirT cytochrome c N-terminal" evidence="10">
    <location>
        <begin position="26"/>
        <end position="169"/>
    </location>
</feature>
<dbReference type="Gene3D" id="3.90.10.10">
    <property type="entry name" value="Cytochrome C3"/>
    <property type="match status" value="1"/>
</dbReference>
<reference evidence="11 12" key="1">
    <citation type="submission" date="2019-03" db="EMBL/GenBank/DDBJ databases">
        <title>Metabolic potential of uncultured bacteria and archaea associated with petroleum seepage in deep-sea sediments.</title>
        <authorList>
            <person name="Dong X."/>
            <person name="Hubert C."/>
        </authorList>
    </citation>
    <scope>NUCLEOTIDE SEQUENCE [LARGE SCALE GENOMIC DNA]</scope>
    <source>
        <strain evidence="11">E29_bin52</strain>
    </source>
</reference>
<evidence type="ECO:0000256" key="2">
    <source>
        <dbReference type="ARBA" id="ARBA00022448"/>
    </source>
</evidence>
<evidence type="ECO:0000259" key="9">
    <source>
        <dbReference type="Pfam" id="PF02085"/>
    </source>
</evidence>
<dbReference type="Pfam" id="PF03264">
    <property type="entry name" value="Cytochrom_NNT"/>
    <property type="match status" value="1"/>
</dbReference>
<proteinExistence type="predicted"/>
<dbReference type="GO" id="GO:0046872">
    <property type="term" value="F:metal ion binding"/>
    <property type="evidence" value="ECO:0007669"/>
    <property type="project" value="UniProtKB-KW"/>
</dbReference>
<evidence type="ECO:0000256" key="7">
    <source>
        <dbReference type="ARBA" id="ARBA00023004"/>
    </source>
</evidence>
<keyword evidence="8" id="KW-0472">Membrane</keyword>
<dbReference type="AlphaFoldDB" id="A0A523WAH7"/>
<sequence>MLVIRSWRTVMRMGWKNLIKTKKGKALIMIGALVIVLVIMIVGLEVTTSPKFCSTCHNMKPYYESWKTSSHNEVNCIKCHAEPGIIPYLKTKANGLVEVAIYLSGNLPTRYDTEVSDKTCLREDCHTQAKLKQEKVDFKKGIPFEHETHLQTLRGEFRLRCTSCHSQIVQSEHMSVAESTCFTCHFKGEDPNQNMAECILCHGALGEIPEAEAKFNHQAILQMGVDCLSCHKEVVKGKGEVHREKCLFCHAEPSRLERFKESSFLHLKHVSEHKVECFQCHDQIKHGVEEWPLSFP</sequence>
<protein>
    <submittedName>
        <fullName evidence="11">Uncharacterized protein</fullName>
    </submittedName>
</protein>
<keyword evidence="5" id="KW-0732">Signal</keyword>
<keyword evidence="2" id="KW-0813">Transport</keyword>
<evidence type="ECO:0000256" key="8">
    <source>
        <dbReference type="SAM" id="Phobius"/>
    </source>
</evidence>
<comment type="subcellular location">
    <subcellularLocation>
        <location evidence="1">Cell envelope</location>
    </subcellularLocation>
</comment>
<keyword evidence="4" id="KW-0479">Metal-binding</keyword>
<dbReference type="GO" id="GO:0009055">
    <property type="term" value="F:electron transfer activity"/>
    <property type="evidence" value="ECO:0007669"/>
    <property type="project" value="InterPro"/>
</dbReference>
<dbReference type="PANTHER" id="PTHR35038:SF6">
    <property type="entry name" value="SURFACE LOCALIZED DECAHEME CYTOCHROME C LIPOPROTEIN"/>
    <property type="match status" value="1"/>
</dbReference>
<dbReference type="PANTHER" id="PTHR35038">
    <property type="entry name" value="DISSIMILATORY SULFITE REDUCTASE SIRA"/>
    <property type="match status" value="1"/>
</dbReference>
<evidence type="ECO:0000259" key="10">
    <source>
        <dbReference type="Pfam" id="PF03264"/>
    </source>
</evidence>
<evidence type="ECO:0000256" key="4">
    <source>
        <dbReference type="ARBA" id="ARBA00022723"/>
    </source>
</evidence>
<dbReference type="Proteomes" id="UP000319130">
    <property type="component" value="Unassembled WGS sequence"/>
</dbReference>
<accession>A0A523WAH7</accession>
<keyword evidence="3" id="KW-0349">Heme</keyword>
<dbReference type="InterPro" id="IPR020942">
    <property type="entry name" value="Cyt_c_III_dom"/>
</dbReference>